<dbReference type="InterPro" id="IPR036291">
    <property type="entry name" value="NAD(P)-bd_dom_sf"/>
</dbReference>
<name>A0A8C7C9Q0_ONCKI</name>
<accession>A0A8C7C9Q0</accession>
<dbReference type="SUPFAM" id="SSF51735">
    <property type="entry name" value="NAD(P)-binding Rossmann-fold domains"/>
    <property type="match status" value="1"/>
</dbReference>
<dbReference type="PANTHER" id="PTHR43544:SF33">
    <property type="entry name" value="C-FACTOR"/>
    <property type="match status" value="1"/>
</dbReference>
<evidence type="ECO:0000313" key="1">
    <source>
        <dbReference type="Ensembl" id="ENSOKIP00005003491.1"/>
    </source>
</evidence>
<protein>
    <submittedName>
        <fullName evidence="1">Uncharacterized protein</fullName>
    </submittedName>
</protein>
<organism evidence="1 2">
    <name type="scientific">Oncorhynchus kisutch</name>
    <name type="common">Coho salmon</name>
    <name type="synonym">Salmo kisutch</name>
    <dbReference type="NCBI Taxonomy" id="8019"/>
    <lineage>
        <taxon>Eukaryota</taxon>
        <taxon>Metazoa</taxon>
        <taxon>Chordata</taxon>
        <taxon>Craniata</taxon>
        <taxon>Vertebrata</taxon>
        <taxon>Euteleostomi</taxon>
        <taxon>Actinopterygii</taxon>
        <taxon>Neopterygii</taxon>
        <taxon>Teleostei</taxon>
        <taxon>Protacanthopterygii</taxon>
        <taxon>Salmoniformes</taxon>
        <taxon>Salmonidae</taxon>
        <taxon>Salmoninae</taxon>
        <taxon>Oncorhynchus</taxon>
    </lineage>
</organism>
<dbReference type="GeneTree" id="ENSGT01010000229925"/>
<dbReference type="AlphaFoldDB" id="A0A8C7C9Q0"/>
<reference evidence="1" key="2">
    <citation type="submission" date="2025-09" db="UniProtKB">
        <authorList>
            <consortium name="Ensembl"/>
        </authorList>
    </citation>
    <scope>IDENTIFICATION</scope>
</reference>
<evidence type="ECO:0000313" key="2">
    <source>
        <dbReference type="Proteomes" id="UP000694557"/>
    </source>
</evidence>
<dbReference type="PROSITE" id="PS51257">
    <property type="entry name" value="PROKAR_LIPOPROTEIN"/>
    <property type="match status" value="1"/>
</dbReference>
<dbReference type="PANTHER" id="PTHR43544">
    <property type="entry name" value="SHORT-CHAIN DEHYDROGENASE/REDUCTASE"/>
    <property type="match status" value="1"/>
</dbReference>
<dbReference type="InterPro" id="IPR051468">
    <property type="entry name" value="Fungal_SecMetab_SDRs"/>
</dbReference>
<sequence length="111" mass="12165">MVSDRLCRNNLIVQTNSFSSCPGGWSQTIPQAVLNMLNTVLWSTSSRGILVMAIHPGWVKTGMGGPLMSNGGREKMTWTEDSAKVMLNVMSTLTEKHNGSLLDWEGNGIPW</sequence>
<dbReference type="GO" id="GO:0016491">
    <property type="term" value="F:oxidoreductase activity"/>
    <property type="evidence" value="ECO:0007669"/>
    <property type="project" value="TreeGrafter"/>
</dbReference>
<reference evidence="1" key="1">
    <citation type="submission" date="2025-08" db="UniProtKB">
        <authorList>
            <consortium name="Ensembl"/>
        </authorList>
    </citation>
    <scope>IDENTIFICATION</scope>
</reference>
<dbReference type="GO" id="GO:0005737">
    <property type="term" value="C:cytoplasm"/>
    <property type="evidence" value="ECO:0007669"/>
    <property type="project" value="TreeGrafter"/>
</dbReference>
<dbReference type="Proteomes" id="UP000694557">
    <property type="component" value="Unassembled WGS sequence"/>
</dbReference>
<proteinExistence type="predicted"/>
<dbReference type="Gene3D" id="3.40.50.720">
    <property type="entry name" value="NAD(P)-binding Rossmann-like Domain"/>
    <property type="match status" value="1"/>
</dbReference>
<keyword evidence="2" id="KW-1185">Reference proteome</keyword>
<dbReference type="Ensembl" id="ENSOKIT00005003663.1">
    <property type="protein sequence ID" value="ENSOKIP00005003491.1"/>
    <property type="gene ID" value="ENSOKIG00005001599.1"/>
</dbReference>